<accession>A0A6H5I2S3</accession>
<dbReference type="OrthoDB" id="7548460at2759"/>
<feature type="compositionally biased region" description="Basic and acidic residues" evidence="1">
    <location>
        <begin position="43"/>
        <end position="58"/>
    </location>
</feature>
<dbReference type="Proteomes" id="UP000479190">
    <property type="component" value="Unassembled WGS sequence"/>
</dbReference>
<keyword evidence="3" id="KW-1185">Reference proteome</keyword>
<reference evidence="2 3" key="1">
    <citation type="submission" date="2020-02" db="EMBL/GenBank/DDBJ databases">
        <authorList>
            <person name="Ferguson B K."/>
        </authorList>
    </citation>
    <scope>NUCLEOTIDE SEQUENCE [LARGE SCALE GENOMIC DNA]</scope>
</reference>
<evidence type="ECO:0000313" key="2">
    <source>
        <dbReference type="EMBL" id="CAB0032134.1"/>
    </source>
</evidence>
<sequence length="338" mass="36671">MVKSKLEGSLLDFAEYSRIENAEESERQPAKSTSIYDDEEDAIHECANDHVSTRTKERLKNRKKSRDPTSFREDVSKCFCSSKVCLRARSEWITINNHSLHRDQAPQYNNVLSGAAEMPLPTYEEAVGIKPVHVLTPVGPMTTTLPASYNVDPEVGRCVYEDEAAARQHVTVLVNNENERNMRNTRRRIVSPISIISHYACTCYDVCLFALVAVAAAKPGFLSLAPAAIETRHTVLGSETTVESHGNSVVHASAPVVTGYAAAPAVAVHAAPVLAKQELLSEKTTIESHGNSVVHGSAPVVTGYAAYAAPTYYAAAPAHYAYAASPLAYAAAPAHYIY</sequence>
<dbReference type="AlphaFoldDB" id="A0A6H5I2S3"/>
<protein>
    <submittedName>
        <fullName evidence="2">Uncharacterized protein</fullName>
    </submittedName>
</protein>
<organism evidence="2 3">
    <name type="scientific">Trichogramma brassicae</name>
    <dbReference type="NCBI Taxonomy" id="86971"/>
    <lineage>
        <taxon>Eukaryota</taxon>
        <taxon>Metazoa</taxon>
        <taxon>Ecdysozoa</taxon>
        <taxon>Arthropoda</taxon>
        <taxon>Hexapoda</taxon>
        <taxon>Insecta</taxon>
        <taxon>Pterygota</taxon>
        <taxon>Neoptera</taxon>
        <taxon>Endopterygota</taxon>
        <taxon>Hymenoptera</taxon>
        <taxon>Apocrita</taxon>
        <taxon>Proctotrupomorpha</taxon>
        <taxon>Chalcidoidea</taxon>
        <taxon>Trichogrammatidae</taxon>
        <taxon>Trichogramma</taxon>
    </lineage>
</organism>
<evidence type="ECO:0000313" key="3">
    <source>
        <dbReference type="Proteomes" id="UP000479190"/>
    </source>
</evidence>
<name>A0A6H5I2S3_9HYME</name>
<feature type="region of interest" description="Disordered" evidence="1">
    <location>
        <begin position="21"/>
        <end position="69"/>
    </location>
</feature>
<evidence type="ECO:0000256" key="1">
    <source>
        <dbReference type="SAM" id="MobiDB-lite"/>
    </source>
</evidence>
<gene>
    <name evidence="2" type="ORF">TBRA_LOCUS4081</name>
</gene>
<proteinExistence type="predicted"/>
<dbReference type="EMBL" id="CADCXV010000667">
    <property type="protein sequence ID" value="CAB0032134.1"/>
    <property type="molecule type" value="Genomic_DNA"/>
</dbReference>